<feature type="domain" description="Cwf19-like C-terminal" evidence="3">
    <location>
        <begin position="318"/>
        <end position="455"/>
    </location>
</feature>
<accession>M3D3B1</accession>
<dbReference type="SUPFAM" id="SSF54197">
    <property type="entry name" value="HIT-like"/>
    <property type="match status" value="1"/>
</dbReference>
<evidence type="ECO:0008006" key="6">
    <source>
        <dbReference type="Google" id="ProtNLM"/>
    </source>
</evidence>
<dbReference type="Gene3D" id="3.30.428.10">
    <property type="entry name" value="HIT-like"/>
    <property type="match status" value="1"/>
</dbReference>
<evidence type="ECO:0000313" key="4">
    <source>
        <dbReference type="EMBL" id="EMF12384.1"/>
    </source>
</evidence>
<dbReference type="PANTHER" id="PTHR12072">
    <property type="entry name" value="CWF19, CELL CYCLE CONTROL PROTEIN"/>
    <property type="match status" value="1"/>
</dbReference>
<evidence type="ECO:0000259" key="2">
    <source>
        <dbReference type="Pfam" id="PF04676"/>
    </source>
</evidence>
<dbReference type="OMA" id="IVPITHY"/>
<proteinExistence type="predicted"/>
<dbReference type="GO" id="GO:0071014">
    <property type="term" value="C:post-mRNA release spliceosomal complex"/>
    <property type="evidence" value="ECO:0007669"/>
    <property type="project" value="TreeGrafter"/>
</dbReference>
<feature type="compositionally biased region" description="Basic and acidic residues" evidence="1">
    <location>
        <begin position="600"/>
        <end position="644"/>
    </location>
</feature>
<dbReference type="GO" id="GO:0000398">
    <property type="term" value="P:mRNA splicing, via spliceosome"/>
    <property type="evidence" value="ECO:0007669"/>
    <property type="project" value="TreeGrafter"/>
</dbReference>
<reference evidence="4 5" key="1">
    <citation type="journal article" date="2012" name="PLoS Pathog.">
        <title>Diverse lifestyles and strategies of plant pathogenesis encoded in the genomes of eighteen Dothideomycetes fungi.</title>
        <authorList>
            <person name="Ohm R.A."/>
            <person name="Feau N."/>
            <person name="Henrissat B."/>
            <person name="Schoch C.L."/>
            <person name="Horwitz B.A."/>
            <person name="Barry K.W."/>
            <person name="Condon B.J."/>
            <person name="Copeland A.C."/>
            <person name="Dhillon B."/>
            <person name="Glaser F."/>
            <person name="Hesse C.N."/>
            <person name="Kosti I."/>
            <person name="LaButti K."/>
            <person name="Lindquist E.A."/>
            <person name="Lucas S."/>
            <person name="Salamov A.A."/>
            <person name="Bradshaw R.E."/>
            <person name="Ciuffetti L."/>
            <person name="Hamelin R.C."/>
            <person name="Kema G.H.J."/>
            <person name="Lawrence C."/>
            <person name="Scott J.A."/>
            <person name="Spatafora J.W."/>
            <person name="Turgeon B.G."/>
            <person name="de Wit P.J.G.M."/>
            <person name="Zhong S."/>
            <person name="Goodwin S.B."/>
            <person name="Grigoriev I.V."/>
        </authorList>
    </citation>
    <scope>NUCLEOTIDE SEQUENCE [LARGE SCALE GENOMIC DNA]</scope>
    <source>
        <strain evidence="4 5">SO2202</strain>
    </source>
</reference>
<dbReference type="GeneID" id="27899684"/>
<dbReference type="AlphaFoldDB" id="M3D3B1"/>
<dbReference type="RefSeq" id="XP_016760505.1">
    <property type="nucleotide sequence ID" value="XM_016902547.1"/>
</dbReference>
<feature type="region of interest" description="Disordered" evidence="1">
    <location>
        <begin position="579"/>
        <end position="644"/>
    </location>
</feature>
<feature type="compositionally biased region" description="Acidic residues" evidence="1">
    <location>
        <begin position="579"/>
        <end position="591"/>
    </location>
</feature>
<evidence type="ECO:0000313" key="5">
    <source>
        <dbReference type="Proteomes" id="UP000016931"/>
    </source>
</evidence>
<feature type="compositionally biased region" description="Basic residues" evidence="1">
    <location>
        <begin position="308"/>
        <end position="320"/>
    </location>
</feature>
<dbReference type="PANTHER" id="PTHR12072:SF4">
    <property type="entry name" value="CWF19-LIKE PROTEIN 1"/>
    <property type="match status" value="1"/>
</dbReference>
<evidence type="ECO:0000256" key="1">
    <source>
        <dbReference type="SAM" id="MobiDB-lite"/>
    </source>
</evidence>
<organism evidence="4 5">
    <name type="scientific">Sphaerulina musiva (strain SO2202)</name>
    <name type="common">Poplar stem canker fungus</name>
    <name type="synonym">Septoria musiva</name>
    <dbReference type="NCBI Taxonomy" id="692275"/>
    <lineage>
        <taxon>Eukaryota</taxon>
        <taxon>Fungi</taxon>
        <taxon>Dikarya</taxon>
        <taxon>Ascomycota</taxon>
        <taxon>Pezizomycotina</taxon>
        <taxon>Dothideomycetes</taxon>
        <taxon>Dothideomycetidae</taxon>
        <taxon>Mycosphaerellales</taxon>
        <taxon>Mycosphaerellaceae</taxon>
        <taxon>Sphaerulina</taxon>
    </lineage>
</organism>
<evidence type="ECO:0000259" key="3">
    <source>
        <dbReference type="Pfam" id="PF04677"/>
    </source>
</evidence>
<dbReference type="eggNOG" id="KOG2476">
    <property type="taxonomic scope" value="Eukaryota"/>
</dbReference>
<dbReference type="InterPro" id="IPR006768">
    <property type="entry name" value="Cwf19-like_C_dom-1"/>
</dbReference>
<protein>
    <recommendedName>
        <fullName evidence="6">CwfJ domain protein</fullName>
    </recommendedName>
</protein>
<feature type="region of interest" description="Disordered" evidence="1">
    <location>
        <begin position="276"/>
        <end position="322"/>
    </location>
</feature>
<dbReference type="CDD" id="cd07380">
    <property type="entry name" value="MPP_CWF19_N"/>
    <property type="match status" value="1"/>
</dbReference>
<name>M3D3B1_SPHMS</name>
<dbReference type="InterPro" id="IPR006767">
    <property type="entry name" value="Cwf19-like_C_dom-2"/>
</dbReference>
<keyword evidence="5" id="KW-1185">Reference proteome</keyword>
<dbReference type="InterPro" id="IPR036265">
    <property type="entry name" value="HIT-like_sf"/>
</dbReference>
<dbReference type="EMBL" id="KB456264">
    <property type="protein sequence ID" value="EMF12384.1"/>
    <property type="molecule type" value="Genomic_DNA"/>
</dbReference>
<dbReference type="GO" id="GO:0061632">
    <property type="term" value="F:RNA lariat debranching enzyme activator activity"/>
    <property type="evidence" value="ECO:0007669"/>
    <property type="project" value="TreeGrafter"/>
</dbReference>
<feature type="domain" description="Cwf19-like protein C-terminal" evidence="2">
    <location>
        <begin position="494"/>
        <end position="563"/>
    </location>
</feature>
<dbReference type="Proteomes" id="UP000016931">
    <property type="component" value="Unassembled WGS sequence"/>
</dbReference>
<dbReference type="Pfam" id="PF04676">
    <property type="entry name" value="CwfJ_C_2"/>
    <property type="match status" value="1"/>
</dbReference>
<gene>
    <name evidence="4" type="ORF">SEPMUDRAFT_133147</name>
</gene>
<dbReference type="InterPro" id="IPR040194">
    <property type="entry name" value="Cwf19-like"/>
</dbReference>
<dbReference type="STRING" id="692275.M3D3B1"/>
<dbReference type="HOGENOM" id="CLU_019955_3_0_1"/>
<dbReference type="Pfam" id="PF04677">
    <property type="entry name" value="CwfJ_C_1"/>
    <property type="match status" value="1"/>
</dbReference>
<sequence length="644" mass="72022">MASKIAIIGDVNGKLAAVFEQKLATMQKKQNFAFAIIAGNLFAEPALSTDEDKAQLEQLLDGKIEVPLPTYFTVGTRSFPPAVLEKLRSNDGELCPNLSVLGRKASIKTTEGFKLVTIGGNYVDKSCDHIEQRPEDVDDYTATYDDKDLEEAENFKDCDILITSDWPADVRVGSKNQYEGRSPPGIRGLGQLVTKLKPRYHFSTSARFFEREPFFHIAEDPRPITRFVSVGSYGTVKSSGTGAEKWIAAYNFEPSAPPPPKLPEGTTATPFVRSAKRTLGDDSPRQNGFRFSNGGGNRYDDHGGHPFKSSRGRGGRRNRYQQHQEPQECYFCLGKPGVEQQQHMITSIGENAYTTIAKGPLPTHKTFASLGYPYHMLIIPLIHHPTISAFPDGDREATLHEMQRYRDALHSMISAKSAQGADGEAEFGAVTWEISRSGGVHLHWQFLPVPAAMCNDGRIEAAFDVEAENFHYPKFAKTPAEKAQVREGNFFRAIIWSESGGEKEILLPLDDGSFRFDLQFGRRVLAKLLGLENRAHWRDVVQSVEEEAADAQFYIKAFKEYDFAHVDNAPENVMKVEGGEAEDQEGMDENGEASMGRISMKTEDMKTEDMKTEEIKTEDMKTEDIKTEEIKTEEIKTEDMKTEE</sequence>
<dbReference type="OrthoDB" id="444325at2759"/>